<reference evidence="1" key="1">
    <citation type="journal article" date="2019" name="bioRxiv">
        <title>The Genome of the Zebra Mussel, Dreissena polymorpha: A Resource for Invasive Species Research.</title>
        <authorList>
            <person name="McCartney M.A."/>
            <person name="Auch B."/>
            <person name="Kono T."/>
            <person name="Mallez S."/>
            <person name="Zhang Y."/>
            <person name="Obille A."/>
            <person name="Becker A."/>
            <person name="Abrahante J.E."/>
            <person name="Garbe J."/>
            <person name="Badalamenti J.P."/>
            <person name="Herman A."/>
            <person name="Mangelson H."/>
            <person name="Liachko I."/>
            <person name="Sullivan S."/>
            <person name="Sone E.D."/>
            <person name="Koren S."/>
            <person name="Silverstein K.A.T."/>
            <person name="Beckman K.B."/>
            <person name="Gohl D.M."/>
        </authorList>
    </citation>
    <scope>NUCLEOTIDE SEQUENCE</scope>
    <source>
        <strain evidence="1">Duluth1</strain>
        <tissue evidence="1">Whole animal</tissue>
    </source>
</reference>
<evidence type="ECO:0000313" key="1">
    <source>
        <dbReference type="EMBL" id="KAH3840727.1"/>
    </source>
</evidence>
<accession>A0A9D4KIW4</accession>
<protein>
    <submittedName>
        <fullName evidence="1">Uncharacterized protein</fullName>
    </submittedName>
</protein>
<sequence>MMSDSFDNVHSEPPFTFSVRFIRQEAHCAPYIFWFERNRSMTEEEAAQRDNTDKGYMDNAEVDARPFLHYLQYLTYGGLCERNKQLHAFEILEYCILDPRNRINMHHPETALNLLGYYYEMEGDYQRALYYYKISFCCYNTNNAANWHIQRVQCLISNPE</sequence>
<keyword evidence="2" id="KW-1185">Reference proteome</keyword>
<dbReference type="AlphaFoldDB" id="A0A9D4KIW4"/>
<organism evidence="1 2">
    <name type="scientific">Dreissena polymorpha</name>
    <name type="common">Zebra mussel</name>
    <name type="synonym">Mytilus polymorpha</name>
    <dbReference type="NCBI Taxonomy" id="45954"/>
    <lineage>
        <taxon>Eukaryota</taxon>
        <taxon>Metazoa</taxon>
        <taxon>Spiralia</taxon>
        <taxon>Lophotrochozoa</taxon>
        <taxon>Mollusca</taxon>
        <taxon>Bivalvia</taxon>
        <taxon>Autobranchia</taxon>
        <taxon>Heteroconchia</taxon>
        <taxon>Euheterodonta</taxon>
        <taxon>Imparidentia</taxon>
        <taxon>Neoheterodontei</taxon>
        <taxon>Myida</taxon>
        <taxon>Dreissenoidea</taxon>
        <taxon>Dreissenidae</taxon>
        <taxon>Dreissena</taxon>
    </lineage>
</organism>
<reference evidence="1" key="2">
    <citation type="submission" date="2020-11" db="EMBL/GenBank/DDBJ databases">
        <authorList>
            <person name="McCartney M.A."/>
            <person name="Auch B."/>
            <person name="Kono T."/>
            <person name="Mallez S."/>
            <person name="Becker A."/>
            <person name="Gohl D.M."/>
            <person name="Silverstein K.A.T."/>
            <person name="Koren S."/>
            <person name="Bechman K.B."/>
            <person name="Herman A."/>
            <person name="Abrahante J.E."/>
            <person name="Garbe J."/>
        </authorList>
    </citation>
    <scope>NUCLEOTIDE SEQUENCE</scope>
    <source>
        <strain evidence="1">Duluth1</strain>
        <tissue evidence="1">Whole animal</tissue>
    </source>
</reference>
<proteinExistence type="predicted"/>
<comment type="caution">
    <text evidence="1">The sequence shown here is derived from an EMBL/GenBank/DDBJ whole genome shotgun (WGS) entry which is preliminary data.</text>
</comment>
<dbReference type="EMBL" id="JAIWYP010000004">
    <property type="protein sequence ID" value="KAH3840727.1"/>
    <property type="molecule type" value="Genomic_DNA"/>
</dbReference>
<evidence type="ECO:0000313" key="2">
    <source>
        <dbReference type="Proteomes" id="UP000828390"/>
    </source>
</evidence>
<gene>
    <name evidence="1" type="ORF">DPMN_114183</name>
</gene>
<name>A0A9D4KIW4_DREPO</name>
<dbReference type="Proteomes" id="UP000828390">
    <property type="component" value="Unassembled WGS sequence"/>
</dbReference>